<dbReference type="PIRSF" id="PIRSF000349">
    <property type="entry name" value="SODismutase"/>
    <property type="match status" value="1"/>
</dbReference>
<evidence type="ECO:0000256" key="2">
    <source>
        <dbReference type="ARBA" id="ARBA00008714"/>
    </source>
</evidence>
<dbReference type="PROSITE" id="PS00088">
    <property type="entry name" value="SOD_MN"/>
    <property type="match status" value="1"/>
</dbReference>
<evidence type="ECO:0000256" key="3">
    <source>
        <dbReference type="ARBA" id="ARBA00022723"/>
    </source>
</evidence>
<dbReference type="EMBL" id="GL376636">
    <property type="status" value="NOT_ANNOTATED_CDS"/>
    <property type="molecule type" value="Genomic_DNA"/>
</dbReference>
<dbReference type="STRING" id="431595.K3W5B7"/>
<dbReference type="GO" id="GO:0005737">
    <property type="term" value="C:cytoplasm"/>
    <property type="evidence" value="ECO:0007669"/>
    <property type="project" value="TreeGrafter"/>
</dbReference>
<evidence type="ECO:0000259" key="9">
    <source>
        <dbReference type="Pfam" id="PF02777"/>
    </source>
</evidence>
<reference evidence="11" key="1">
    <citation type="journal article" date="2010" name="Genome Biol.">
        <title>Genome sequence of the necrotrophic plant pathogen Pythium ultimum reveals original pathogenicity mechanisms and effector repertoire.</title>
        <authorList>
            <person name="Levesque C.A."/>
            <person name="Brouwer H."/>
            <person name="Cano L."/>
            <person name="Hamilton J.P."/>
            <person name="Holt C."/>
            <person name="Huitema E."/>
            <person name="Raffaele S."/>
            <person name="Robideau G.P."/>
            <person name="Thines M."/>
            <person name="Win J."/>
            <person name="Zerillo M.M."/>
            <person name="Beakes G.W."/>
            <person name="Boore J.L."/>
            <person name="Busam D."/>
            <person name="Dumas B."/>
            <person name="Ferriera S."/>
            <person name="Fuerstenberg S.I."/>
            <person name="Gachon C.M."/>
            <person name="Gaulin E."/>
            <person name="Govers F."/>
            <person name="Grenville-Briggs L."/>
            <person name="Horner N."/>
            <person name="Hostetler J."/>
            <person name="Jiang R.H."/>
            <person name="Johnson J."/>
            <person name="Krajaejun T."/>
            <person name="Lin H."/>
            <person name="Meijer H.J."/>
            <person name="Moore B."/>
            <person name="Morris P."/>
            <person name="Phuntmart V."/>
            <person name="Puiu D."/>
            <person name="Shetty J."/>
            <person name="Stajich J.E."/>
            <person name="Tripathy S."/>
            <person name="Wawra S."/>
            <person name="van West P."/>
            <person name="Whitty B.R."/>
            <person name="Coutinho P.M."/>
            <person name="Henrissat B."/>
            <person name="Martin F."/>
            <person name="Thomas P.D."/>
            <person name="Tyler B.M."/>
            <person name="De Vries R.P."/>
            <person name="Kamoun S."/>
            <person name="Yandell M."/>
            <person name="Tisserat N."/>
            <person name="Buell C.R."/>
        </authorList>
    </citation>
    <scope>NUCLEOTIDE SEQUENCE</scope>
    <source>
        <strain evidence="11">DAOM:BR144</strain>
    </source>
</reference>
<feature type="domain" description="Manganese/iron superoxide dismutase C-terminal" evidence="9">
    <location>
        <begin position="96"/>
        <end position="197"/>
    </location>
</feature>
<proteinExistence type="inferred from homology"/>
<reference evidence="10" key="3">
    <citation type="submission" date="2015-02" db="UniProtKB">
        <authorList>
            <consortium name="EnsemblProtists"/>
        </authorList>
    </citation>
    <scope>IDENTIFICATION</scope>
    <source>
        <strain evidence="10">DAOM BR144</strain>
    </source>
</reference>
<keyword evidence="11" id="KW-1185">Reference proteome</keyword>
<protein>
    <recommendedName>
        <fullName evidence="7">Superoxide dismutase</fullName>
        <ecNumber evidence="7">1.15.1.1</ecNumber>
    </recommendedName>
</protein>
<dbReference type="InterPro" id="IPR019833">
    <property type="entry name" value="Mn/Fe_SOD_BS"/>
</dbReference>
<name>K3W5B7_GLOUD</name>
<comment type="similarity">
    <text evidence="2 7">Belongs to the iron/manganese superoxide dismutase family.</text>
</comment>
<dbReference type="EC" id="1.15.1.1" evidence="7"/>
<dbReference type="InterPro" id="IPR019831">
    <property type="entry name" value="Mn/Fe_SOD_N"/>
</dbReference>
<evidence type="ECO:0000256" key="4">
    <source>
        <dbReference type="ARBA" id="ARBA00023002"/>
    </source>
</evidence>
<dbReference type="PRINTS" id="PR01703">
    <property type="entry name" value="MNSODISMTASE"/>
</dbReference>
<dbReference type="SUPFAM" id="SSF54719">
    <property type="entry name" value="Fe,Mn superoxide dismutase (SOD), C-terminal domain"/>
    <property type="match status" value="1"/>
</dbReference>
<comment type="cofactor">
    <cofactor evidence="1">
        <name>Fe cation</name>
        <dbReference type="ChEBI" id="CHEBI:24875"/>
    </cofactor>
</comment>
<dbReference type="EnsemblProtists" id="PYU1_T000158">
    <property type="protein sequence ID" value="PYU1_T000158"/>
    <property type="gene ID" value="PYU1_G000158"/>
</dbReference>
<dbReference type="GO" id="GO:0046872">
    <property type="term" value="F:metal ion binding"/>
    <property type="evidence" value="ECO:0007669"/>
    <property type="project" value="UniProtKB-KW"/>
</dbReference>
<dbReference type="InterPro" id="IPR019832">
    <property type="entry name" value="Mn/Fe_SOD_C"/>
</dbReference>
<evidence type="ECO:0000313" key="10">
    <source>
        <dbReference type="EnsemblProtists" id="PYU1_T000158"/>
    </source>
</evidence>
<evidence type="ECO:0000256" key="7">
    <source>
        <dbReference type="RuleBase" id="RU000414"/>
    </source>
</evidence>
<comment type="function">
    <text evidence="7">Destroys radicals which are normally produced within the cells and which are toxic to biological systems.</text>
</comment>
<evidence type="ECO:0000256" key="6">
    <source>
        <dbReference type="PIRSR" id="PIRSR000349-1"/>
    </source>
</evidence>
<dbReference type="PANTHER" id="PTHR43595:SF2">
    <property type="entry name" value="SMALL RIBOSOMAL SUBUNIT PROTEIN MS42"/>
    <property type="match status" value="1"/>
</dbReference>
<reference evidence="11" key="2">
    <citation type="submission" date="2010-04" db="EMBL/GenBank/DDBJ databases">
        <authorList>
            <person name="Buell R."/>
            <person name="Hamilton J."/>
            <person name="Hostetler J."/>
        </authorList>
    </citation>
    <scope>NUCLEOTIDE SEQUENCE [LARGE SCALE GENOMIC DNA]</scope>
    <source>
        <strain evidence="11">DAOM:BR144</strain>
    </source>
</reference>
<organism evidence="10 11">
    <name type="scientific">Globisporangium ultimum (strain ATCC 200006 / CBS 805.95 / DAOM BR144)</name>
    <name type="common">Pythium ultimum</name>
    <dbReference type="NCBI Taxonomy" id="431595"/>
    <lineage>
        <taxon>Eukaryota</taxon>
        <taxon>Sar</taxon>
        <taxon>Stramenopiles</taxon>
        <taxon>Oomycota</taxon>
        <taxon>Peronosporomycetes</taxon>
        <taxon>Pythiales</taxon>
        <taxon>Pythiaceae</taxon>
        <taxon>Globisporangium</taxon>
    </lineage>
</organism>
<dbReference type="eggNOG" id="KOG0876">
    <property type="taxonomic scope" value="Eukaryota"/>
</dbReference>
<dbReference type="InterPro" id="IPR001189">
    <property type="entry name" value="Mn/Fe_SOD"/>
</dbReference>
<feature type="binding site" evidence="6">
    <location>
        <position position="171"/>
    </location>
    <ligand>
        <name>Mn(2+)</name>
        <dbReference type="ChEBI" id="CHEBI:29035"/>
    </ligand>
</feature>
<evidence type="ECO:0000256" key="5">
    <source>
        <dbReference type="ARBA" id="ARBA00023004"/>
    </source>
</evidence>
<evidence type="ECO:0000259" key="8">
    <source>
        <dbReference type="Pfam" id="PF00081"/>
    </source>
</evidence>
<dbReference type="HOGENOM" id="CLU_031625_0_1_1"/>
<dbReference type="InParanoid" id="K3W5B7"/>
<dbReference type="Gene3D" id="1.10.287.990">
    <property type="entry name" value="Fe,Mn superoxide dismutase (SOD) domain"/>
    <property type="match status" value="1"/>
</dbReference>
<dbReference type="InterPro" id="IPR036314">
    <property type="entry name" value="SOD_C_sf"/>
</dbReference>
<feature type="binding site" evidence="6">
    <location>
        <position position="167"/>
    </location>
    <ligand>
        <name>Mn(2+)</name>
        <dbReference type="ChEBI" id="CHEBI:29035"/>
    </ligand>
</feature>
<evidence type="ECO:0000313" key="11">
    <source>
        <dbReference type="Proteomes" id="UP000019132"/>
    </source>
</evidence>
<dbReference type="AlphaFoldDB" id="K3W5B7"/>
<dbReference type="Proteomes" id="UP000019132">
    <property type="component" value="Unassembled WGS sequence"/>
</dbReference>
<dbReference type="VEuPathDB" id="FungiDB:PYU1_G000158"/>
<keyword evidence="5" id="KW-0408">Iron</keyword>
<sequence length="226" mass="25630">MSFVLPVLPYEYDALAPFADELTMKLHHMQHHRTYVEMANKLIETEQNGELKGKDIVEVVQKAKADGIRNNAGGHYNHSLFWTMMAPPGSANTGPYGALKEKIDEDFGSLDNMKRQFNDVAATRFGSGWAWLGVGAQGKLGITSTPNQDSPLMPMVDHPMIPILGLDVWEHAYFLSYRSRRPQYIHGFWNVVNWDQVVHYYDNFASKQKPVPLEMEDVPTTRSHAP</sequence>
<feature type="binding site" evidence="6">
    <location>
        <position position="78"/>
    </location>
    <ligand>
        <name>Mn(2+)</name>
        <dbReference type="ChEBI" id="CHEBI:29035"/>
    </ligand>
</feature>
<dbReference type="SUPFAM" id="SSF46609">
    <property type="entry name" value="Fe,Mn superoxide dismutase (SOD), N-terminal domain"/>
    <property type="match status" value="1"/>
</dbReference>
<keyword evidence="4 7" id="KW-0560">Oxidoreductase</keyword>
<comment type="catalytic activity">
    <reaction evidence="7">
        <text>2 superoxide + 2 H(+) = H2O2 + O2</text>
        <dbReference type="Rhea" id="RHEA:20696"/>
        <dbReference type="ChEBI" id="CHEBI:15378"/>
        <dbReference type="ChEBI" id="CHEBI:15379"/>
        <dbReference type="ChEBI" id="CHEBI:16240"/>
        <dbReference type="ChEBI" id="CHEBI:18421"/>
        <dbReference type="EC" id="1.15.1.1"/>
    </reaction>
</comment>
<feature type="domain" description="Manganese/iron superoxide dismutase N-terminal" evidence="8">
    <location>
        <begin position="3"/>
        <end position="86"/>
    </location>
</feature>
<feature type="binding site" evidence="6">
    <location>
        <position position="27"/>
    </location>
    <ligand>
        <name>Mn(2+)</name>
        <dbReference type="ChEBI" id="CHEBI:29035"/>
    </ligand>
</feature>
<keyword evidence="3 6" id="KW-0479">Metal-binding</keyword>
<dbReference type="Pfam" id="PF00081">
    <property type="entry name" value="Sod_Fe_N"/>
    <property type="match status" value="1"/>
</dbReference>
<evidence type="ECO:0000256" key="1">
    <source>
        <dbReference type="ARBA" id="ARBA00001962"/>
    </source>
</evidence>
<dbReference type="Pfam" id="PF02777">
    <property type="entry name" value="Sod_Fe_C"/>
    <property type="match status" value="1"/>
</dbReference>
<accession>K3W5B7</accession>
<dbReference type="InterPro" id="IPR036324">
    <property type="entry name" value="Mn/Fe_SOD_N_sf"/>
</dbReference>
<dbReference type="FunCoup" id="K3W5B7">
    <property type="interactions" value="113"/>
</dbReference>
<dbReference type="Gene3D" id="3.55.40.20">
    <property type="entry name" value="Iron/manganese superoxide dismutase, C-terminal domain"/>
    <property type="match status" value="1"/>
</dbReference>
<dbReference type="PANTHER" id="PTHR43595">
    <property type="entry name" value="37S RIBOSOMAL PROTEIN S26, MITOCHONDRIAL"/>
    <property type="match status" value="1"/>
</dbReference>
<dbReference type="GO" id="GO:0004784">
    <property type="term" value="F:superoxide dismutase activity"/>
    <property type="evidence" value="ECO:0007669"/>
    <property type="project" value="UniProtKB-EC"/>
</dbReference>